<dbReference type="GO" id="GO:0045944">
    <property type="term" value="P:positive regulation of transcription by RNA polymerase II"/>
    <property type="evidence" value="ECO:0007669"/>
    <property type="project" value="TreeGrafter"/>
</dbReference>
<dbReference type="GO" id="GO:0080008">
    <property type="term" value="C:Cul4-RING E3 ubiquitin ligase complex"/>
    <property type="evidence" value="ECO:0007669"/>
    <property type="project" value="TreeGrafter"/>
</dbReference>
<dbReference type="PANTHER" id="PTHR15574:SF39">
    <property type="entry name" value="DDB1- AND CUL4-ASSOCIATED FACTOR 6"/>
    <property type="match status" value="1"/>
</dbReference>
<feature type="compositionally biased region" description="Low complexity" evidence="3">
    <location>
        <begin position="352"/>
        <end position="365"/>
    </location>
</feature>
<dbReference type="AlphaFoldDB" id="A0AAE1ZJD4"/>
<evidence type="ECO:0008006" key="6">
    <source>
        <dbReference type="Google" id="ProtNLM"/>
    </source>
</evidence>
<reference evidence="4" key="1">
    <citation type="submission" date="2022-04" db="EMBL/GenBank/DDBJ databases">
        <authorList>
            <person name="Xu L."/>
            <person name="Lv Z."/>
        </authorList>
    </citation>
    <scope>NUCLEOTIDE SEQUENCE</scope>
    <source>
        <strain evidence="4">LV_2022a</strain>
    </source>
</reference>
<organism evidence="4 5">
    <name type="scientific">Schistosoma mekongi</name>
    <name type="common">Parasitic worm</name>
    <dbReference type="NCBI Taxonomy" id="38744"/>
    <lineage>
        <taxon>Eukaryota</taxon>
        <taxon>Metazoa</taxon>
        <taxon>Spiralia</taxon>
        <taxon>Lophotrochozoa</taxon>
        <taxon>Platyhelminthes</taxon>
        <taxon>Trematoda</taxon>
        <taxon>Digenea</taxon>
        <taxon>Strigeidida</taxon>
        <taxon>Schistosomatoidea</taxon>
        <taxon>Schistosomatidae</taxon>
        <taxon>Schistosoma</taxon>
    </lineage>
</organism>
<evidence type="ECO:0000313" key="4">
    <source>
        <dbReference type="EMBL" id="KAK4474962.1"/>
    </source>
</evidence>
<feature type="compositionally biased region" description="Low complexity" evidence="3">
    <location>
        <begin position="392"/>
        <end position="419"/>
    </location>
</feature>
<dbReference type="Pfam" id="PF00400">
    <property type="entry name" value="WD40"/>
    <property type="match status" value="1"/>
</dbReference>
<evidence type="ECO:0000256" key="3">
    <source>
        <dbReference type="SAM" id="MobiDB-lite"/>
    </source>
</evidence>
<dbReference type="PANTHER" id="PTHR15574">
    <property type="entry name" value="WD REPEAT DOMAIN-CONTAINING FAMILY"/>
    <property type="match status" value="1"/>
</dbReference>
<dbReference type="Proteomes" id="UP001292079">
    <property type="component" value="Unassembled WGS sequence"/>
</dbReference>
<dbReference type="SMART" id="SM00320">
    <property type="entry name" value="WD40"/>
    <property type="match status" value="5"/>
</dbReference>
<dbReference type="InterPro" id="IPR045151">
    <property type="entry name" value="DCAF8"/>
</dbReference>
<evidence type="ECO:0000313" key="5">
    <source>
        <dbReference type="Proteomes" id="UP001292079"/>
    </source>
</evidence>
<proteinExistence type="predicted"/>
<dbReference type="InterPro" id="IPR036322">
    <property type="entry name" value="WD40_repeat_dom_sf"/>
</dbReference>
<dbReference type="GO" id="GO:0005737">
    <property type="term" value="C:cytoplasm"/>
    <property type="evidence" value="ECO:0007669"/>
    <property type="project" value="TreeGrafter"/>
</dbReference>
<gene>
    <name evidence="4" type="ORF">MN116_002065</name>
</gene>
<sequence length="621" mass="69369">MYSAHTNFEFTGSINKEWVWKDNLYYFHSLKVKAELCYHNGCVNTICWDDRGEYILSGSDDRCIAIAPAFSQDTLSQNVYSLKLPACSNIFTAKFLPFSCGSEIVVGFKCGCVIHVNPNSTIKDSLKNIFCHSFAVYDILTLQEMPTCFITLSHDHSATLLDTRATSVVREKQNCSRGCFSSTTSSWFSNFSVVNQLKFKFPVTAGDIHPLDGCRSIALATADGFVRLFDIRKLICAVPCSAAVGDSPQPIPFRVARPLGLPAKLNSNKTFRLDYGPGHITSVKFEPIYDKDHAQYLLPTGCRQQVSSSLGGKHLLVSHMYAPVFLYDLNSEETVVDSQVQRPDWLPNADTSCSSSEMESPHSPENNLISDPNVRLTVALYRWLTQHRSRTDVSSSDETSTESQPESSSRSESATRQTSNTGSRREPKLPIDYLTDAYISKIMNSSPRCREIMKYSGRECCSTVVKVSTFWGRNFILSGSECGHLIGWDRNTGKPALAIKADTSVVNRIIPHPHFPMIAVSGIDRSIKIIEPDPNIYDNSDIDDSDCDKSTFFKVVNQHEEEASHLCETNQIRTKQMLSSGNNHLDSIARLRASRVARMILLRLVEGIHEPQDSRDTDVDT</sequence>
<keyword evidence="5" id="KW-1185">Reference proteome</keyword>
<accession>A0AAE1ZJD4</accession>
<comment type="caution">
    <text evidence="4">The sequence shown here is derived from an EMBL/GenBank/DDBJ whole genome shotgun (WGS) entry which is preliminary data.</text>
</comment>
<protein>
    <recommendedName>
        <fullName evidence="6">DDB1-and CUL4-associated factor 6</fullName>
    </recommendedName>
</protein>
<dbReference type="InterPro" id="IPR015943">
    <property type="entry name" value="WD40/YVTN_repeat-like_dom_sf"/>
</dbReference>
<dbReference type="Gene3D" id="2.130.10.10">
    <property type="entry name" value="YVTN repeat-like/Quinoprotein amine dehydrogenase"/>
    <property type="match status" value="2"/>
</dbReference>
<dbReference type="EMBL" id="JALJAT010000001">
    <property type="protein sequence ID" value="KAK4474962.1"/>
    <property type="molecule type" value="Genomic_DNA"/>
</dbReference>
<keyword evidence="1" id="KW-0853">WD repeat</keyword>
<reference evidence="4" key="2">
    <citation type="journal article" date="2023" name="Infect Dis Poverty">
        <title>Chromosome-scale genome of the human blood fluke Schistosoma mekongi and its implications for public health.</title>
        <authorList>
            <person name="Zhou M."/>
            <person name="Xu L."/>
            <person name="Xu D."/>
            <person name="Chen W."/>
            <person name="Khan J."/>
            <person name="Hu Y."/>
            <person name="Huang H."/>
            <person name="Wei H."/>
            <person name="Zhang Y."/>
            <person name="Chusongsang P."/>
            <person name="Tanasarnprasert K."/>
            <person name="Hu X."/>
            <person name="Limpanont Y."/>
            <person name="Lv Z."/>
        </authorList>
    </citation>
    <scope>NUCLEOTIDE SEQUENCE</scope>
    <source>
        <strain evidence="4">LV_2022a</strain>
    </source>
</reference>
<name>A0AAE1ZJD4_SCHME</name>
<evidence type="ECO:0000256" key="2">
    <source>
        <dbReference type="ARBA" id="ARBA00022737"/>
    </source>
</evidence>
<evidence type="ECO:0000256" key="1">
    <source>
        <dbReference type="ARBA" id="ARBA00022574"/>
    </source>
</evidence>
<feature type="region of interest" description="Disordered" evidence="3">
    <location>
        <begin position="340"/>
        <end position="370"/>
    </location>
</feature>
<dbReference type="InterPro" id="IPR001680">
    <property type="entry name" value="WD40_rpt"/>
</dbReference>
<keyword evidence="2" id="KW-0677">Repeat</keyword>
<dbReference type="SUPFAM" id="SSF50978">
    <property type="entry name" value="WD40 repeat-like"/>
    <property type="match status" value="1"/>
</dbReference>
<feature type="region of interest" description="Disordered" evidence="3">
    <location>
        <begin position="391"/>
        <end position="428"/>
    </location>
</feature>